<name>A0A8H6VFF7_9PEZI</name>
<reference evidence="2" key="1">
    <citation type="submission" date="2020-04" db="EMBL/GenBank/DDBJ databases">
        <title>Draft genome resource of the tomato pathogen Pseudocercospora fuligena.</title>
        <authorList>
            <person name="Zaccaron A."/>
        </authorList>
    </citation>
    <scope>NUCLEOTIDE SEQUENCE</scope>
    <source>
        <strain evidence="2">PF001</strain>
    </source>
</reference>
<dbReference type="OrthoDB" id="10610521at2759"/>
<feature type="compositionally biased region" description="Basic and acidic residues" evidence="1">
    <location>
        <begin position="322"/>
        <end position="342"/>
    </location>
</feature>
<evidence type="ECO:0000313" key="3">
    <source>
        <dbReference type="Proteomes" id="UP000660729"/>
    </source>
</evidence>
<feature type="region of interest" description="Disordered" evidence="1">
    <location>
        <begin position="205"/>
        <end position="357"/>
    </location>
</feature>
<gene>
    <name evidence="2" type="ORF">HII31_13593</name>
</gene>
<organism evidence="2 3">
    <name type="scientific">Pseudocercospora fuligena</name>
    <dbReference type="NCBI Taxonomy" id="685502"/>
    <lineage>
        <taxon>Eukaryota</taxon>
        <taxon>Fungi</taxon>
        <taxon>Dikarya</taxon>
        <taxon>Ascomycota</taxon>
        <taxon>Pezizomycotina</taxon>
        <taxon>Dothideomycetes</taxon>
        <taxon>Dothideomycetidae</taxon>
        <taxon>Mycosphaerellales</taxon>
        <taxon>Mycosphaerellaceae</taxon>
        <taxon>Pseudocercospora</taxon>
    </lineage>
</organism>
<feature type="compositionally biased region" description="Basic and acidic residues" evidence="1">
    <location>
        <begin position="126"/>
        <end position="136"/>
    </location>
</feature>
<evidence type="ECO:0000256" key="1">
    <source>
        <dbReference type="SAM" id="MobiDB-lite"/>
    </source>
</evidence>
<proteinExistence type="predicted"/>
<protein>
    <submittedName>
        <fullName evidence="2">Uncharacterized protein</fullName>
    </submittedName>
</protein>
<accession>A0A8H6VFF7</accession>
<feature type="compositionally biased region" description="Basic residues" evidence="1">
    <location>
        <begin position="280"/>
        <end position="294"/>
    </location>
</feature>
<dbReference type="EMBL" id="JABCIY010000344">
    <property type="protein sequence ID" value="KAF7184970.1"/>
    <property type="molecule type" value="Genomic_DNA"/>
</dbReference>
<feature type="compositionally biased region" description="Basic and acidic residues" evidence="1">
    <location>
        <begin position="86"/>
        <end position="111"/>
    </location>
</feature>
<dbReference type="Proteomes" id="UP000660729">
    <property type="component" value="Unassembled WGS sequence"/>
</dbReference>
<comment type="caution">
    <text evidence="2">The sequence shown here is derived from an EMBL/GenBank/DDBJ whole genome shotgun (WGS) entry which is preliminary data.</text>
</comment>
<feature type="region of interest" description="Disordered" evidence="1">
    <location>
        <begin position="35"/>
        <end position="157"/>
    </location>
</feature>
<evidence type="ECO:0000313" key="2">
    <source>
        <dbReference type="EMBL" id="KAF7184970.1"/>
    </source>
</evidence>
<keyword evidence="3" id="KW-1185">Reference proteome</keyword>
<dbReference type="AlphaFoldDB" id="A0A8H6VFF7"/>
<feature type="compositionally biased region" description="Basic and acidic residues" evidence="1">
    <location>
        <begin position="244"/>
        <end position="260"/>
    </location>
</feature>
<sequence>MANVPVAQVKCRLDLSGPWTLRKYEFQNGTETMDLDRSLRDASASPMGSGDGQSRDGKRARSQSRKTHEAAEPDGGVDMTPSSAEDEGHSREPGKTMLEKVSDILQERTERQASTSIEDISDDPILNDHEMEEHNRNKNAAPPNPAPKTSTSETSKEVLSLIKEEISTATSPTKKVAPRSVALMSGRGWEMVKVTEAPKALYDQAEVPDINQPRARRKSTLNNSKALEAKVKRKAGQAGLGAVKEGDKESDDKLQEELKKISRKWKAKQKGVSGTAASKRTPKPKATKGTKKGRGKEDPIDLISDDEDGGVKDGNVAKKRKTAEVEDEKVKEKEGENEKVGDEENGQVAKSRKTAEA</sequence>